<dbReference type="Proteomes" id="UP000254573">
    <property type="component" value="Unassembled WGS sequence"/>
</dbReference>
<dbReference type="EMBL" id="UGSG01000001">
    <property type="protein sequence ID" value="SUA80576.1"/>
    <property type="molecule type" value="Genomic_DNA"/>
</dbReference>
<dbReference type="Gene3D" id="2.40.30.10">
    <property type="entry name" value="Translation factors"/>
    <property type="match status" value="1"/>
</dbReference>
<organism evidence="3 4">
    <name type="scientific">Pandoraea pnomenusa</name>
    <dbReference type="NCBI Taxonomy" id="93220"/>
    <lineage>
        <taxon>Bacteria</taxon>
        <taxon>Pseudomonadati</taxon>
        <taxon>Pseudomonadota</taxon>
        <taxon>Betaproteobacteria</taxon>
        <taxon>Burkholderiales</taxon>
        <taxon>Burkholderiaceae</taxon>
        <taxon>Pandoraea</taxon>
    </lineage>
</organism>
<accession>A0A378YTS8</accession>
<evidence type="ECO:0000256" key="1">
    <source>
        <dbReference type="ARBA" id="ARBA00022741"/>
    </source>
</evidence>
<evidence type="ECO:0000256" key="2">
    <source>
        <dbReference type="ARBA" id="ARBA00023134"/>
    </source>
</evidence>
<proteinExistence type="predicted"/>
<reference evidence="3 4" key="1">
    <citation type="submission" date="2018-06" db="EMBL/GenBank/DDBJ databases">
        <authorList>
            <consortium name="Pathogen Informatics"/>
            <person name="Doyle S."/>
        </authorList>
    </citation>
    <scope>NUCLEOTIDE SEQUENCE [LARGE SCALE GENOMIC DNA]</scope>
    <source>
        <strain evidence="3 4">NCTC13160</strain>
    </source>
</reference>
<name>A0A378YTS8_9BURK</name>
<gene>
    <name evidence="3" type="ORF">NCTC13160_03818</name>
</gene>
<keyword evidence="1" id="KW-0547">Nucleotide-binding</keyword>
<evidence type="ECO:0000313" key="3">
    <source>
        <dbReference type="EMBL" id="SUA80576.1"/>
    </source>
</evidence>
<keyword evidence="2" id="KW-0342">GTP-binding</keyword>
<dbReference type="InterPro" id="IPR009001">
    <property type="entry name" value="Transl_elong_EF1A/Init_IF2_C"/>
</dbReference>
<dbReference type="GO" id="GO:0005525">
    <property type="term" value="F:GTP binding"/>
    <property type="evidence" value="ECO:0007669"/>
    <property type="project" value="UniProtKB-KW"/>
</dbReference>
<protein>
    <recommendedName>
        <fullName evidence="5">Elongation factor Tu</fullName>
    </recommendedName>
</protein>
<evidence type="ECO:0008006" key="5">
    <source>
        <dbReference type="Google" id="ProtNLM"/>
    </source>
</evidence>
<sequence length="97" mass="11107">MHHIIATIHIADDVDEPKEKGVRSGYSPHHKFASVDFLVSGVHTYENDHLHYPGETLETRISFPSWEYFKDAVKPGDSFEVLELDRLVGYGKVERVL</sequence>
<evidence type="ECO:0000313" key="4">
    <source>
        <dbReference type="Proteomes" id="UP000254573"/>
    </source>
</evidence>
<dbReference type="AlphaFoldDB" id="A0A378YTS8"/>
<dbReference type="SUPFAM" id="SSF50465">
    <property type="entry name" value="EF-Tu/eEF-1alpha/eIF2-gamma C-terminal domain"/>
    <property type="match status" value="1"/>
</dbReference>